<dbReference type="SUPFAM" id="SSF52540">
    <property type="entry name" value="P-loop containing nucleoside triphosphate hydrolases"/>
    <property type="match status" value="1"/>
</dbReference>
<accession>A0ABV3LMT5</accession>
<dbReference type="InterPro" id="IPR027417">
    <property type="entry name" value="P-loop_NTPase"/>
</dbReference>
<name>A0ABV3LMT5_9MICO</name>
<feature type="domain" description="IstB-like ATP-binding" evidence="1">
    <location>
        <begin position="12"/>
        <end position="171"/>
    </location>
</feature>
<keyword evidence="3" id="KW-1185">Reference proteome</keyword>
<sequence length="182" mass="20343">MSGIDVETKRKLREMGVGSLADAFEAQDDLLTLGISFEERVKLVVDDAHATFTHGKVEGLIRRAGLRYPNADLRRLDLLEQRGLDRGVIAQLGTCAFIERQQNVVFQGFTGSGKSYLGSALAKQACQHRYRAHYIRMPDLEESWAAARDKPGGKEKWLRKFASFTLLVIDDSCEASHESLLC</sequence>
<reference evidence="2 3" key="1">
    <citation type="submission" date="2024-06" db="EMBL/GenBank/DDBJ databases">
        <title>The Natural Products Discovery Center: Release of the First 8490 Sequenced Strains for Exploring Actinobacteria Biosynthetic Diversity.</title>
        <authorList>
            <person name="Kalkreuter E."/>
            <person name="Kautsar S.A."/>
            <person name="Yang D."/>
            <person name="Bader C.D."/>
            <person name="Teijaro C.N."/>
            <person name="Fluegel L."/>
            <person name="Davis C.M."/>
            <person name="Simpson J.R."/>
            <person name="Lauterbach L."/>
            <person name="Steele A.D."/>
            <person name="Gui C."/>
            <person name="Meng S."/>
            <person name="Li G."/>
            <person name="Viehrig K."/>
            <person name="Ye F."/>
            <person name="Su P."/>
            <person name="Kiefer A.F."/>
            <person name="Nichols A."/>
            <person name="Cepeda A.J."/>
            <person name="Yan W."/>
            <person name="Fan B."/>
            <person name="Jiang Y."/>
            <person name="Adhikari A."/>
            <person name="Zheng C.-J."/>
            <person name="Schuster L."/>
            <person name="Cowan T.M."/>
            <person name="Smanski M.J."/>
            <person name="Chevrette M.G."/>
            <person name="De Carvalho L.P.S."/>
            <person name="Shen B."/>
        </authorList>
    </citation>
    <scope>NUCLEOTIDE SEQUENCE [LARGE SCALE GENOMIC DNA]</scope>
    <source>
        <strain evidence="2 3">NPDC077434</strain>
    </source>
</reference>
<evidence type="ECO:0000313" key="2">
    <source>
        <dbReference type="EMBL" id="MEW1976715.1"/>
    </source>
</evidence>
<organism evidence="2 3">
    <name type="scientific">Microbacterium profundi</name>
    <dbReference type="NCBI Taxonomy" id="450380"/>
    <lineage>
        <taxon>Bacteria</taxon>
        <taxon>Bacillati</taxon>
        <taxon>Actinomycetota</taxon>
        <taxon>Actinomycetes</taxon>
        <taxon>Micrococcales</taxon>
        <taxon>Microbacteriaceae</taxon>
        <taxon>Microbacterium</taxon>
    </lineage>
</organism>
<dbReference type="EMBL" id="JBFBMH010000044">
    <property type="protein sequence ID" value="MEW1976715.1"/>
    <property type="molecule type" value="Genomic_DNA"/>
</dbReference>
<dbReference type="Pfam" id="PF01695">
    <property type="entry name" value="IstB_IS21"/>
    <property type="match status" value="1"/>
</dbReference>
<dbReference type="Proteomes" id="UP001553715">
    <property type="component" value="Unassembled WGS sequence"/>
</dbReference>
<dbReference type="GO" id="GO:0005524">
    <property type="term" value="F:ATP binding"/>
    <property type="evidence" value="ECO:0007669"/>
    <property type="project" value="UniProtKB-KW"/>
</dbReference>
<dbReference type="Gene3D" id="3.40.50.300">
    <property type="entry name" value="P-loop containing nucleotide triphosphate hydrolases"/>
    <property type="match status" value="1"/>
</dbReference>
<gene>
    <name evidence="2" type="ORF">AB0301_16800</name>
</gene>
<dbReference type="InterPro" id="IPR002611">
    <property type="entry name" value="IstB_ATP-bd"/>
</dbReference>
<evidence type="ECO:0000313" key="3">
    <source>
        <dbReference type="Proteomes" id="UP001553715"/>
    </source>
</evidence>
<keyword evidence="2" id="KW-0547">Nucleotide-binding</keyword>
<proteinExistence type="predicted"/>
<evidence type="ECO:0000259" key="1">
    <source>
        <dbReference type="Pfam" id="PF01695"/>
    </source>
</evidence>
<comment type="caution">
    <text evidence="2">The sequence shown here is derived from an EMBL/GenBank/DDBJ whole genome shotgun (WGS) entry which is preliminary data.</text>
</comment>
<keyword evidence="2" id="KW-0067">ATP-binding</keyword>
<protein>
    <submittedName>
        <fullName evidence="2">ATP-binding protein</fullName>
    </submittedName>
</protein>